<dbReference type="RefSeq" id="WP_285881113.1">
    <property type="nucleotide sequence ID" value="NZ_JARFYN010000025.1"/>
</dbReference>
<dbReference type="SUPFAM" id="SSF48452">
    <property type="entry name" value="TPR-like"/>
    <property type="match status" value="1"/>
</dbReference>
<dbReference type="Gene3D" id="1.25.40.10">
    <property type="entry name" value="Tetratricopeptide repeat domain"/>
    <property type="match status" value="1"/>
</dbReference>
<dbReference type="Pfam" id="PF25872">
    <property type="entry name" value="HTH_77"/>
    <property type="match status" value="1"/>
</dbReference>
<dbReference type="InterPro" id="IPR002182">
    <property type="entry name" value="NB-ARC"/>
</dbReference>
<name>A0ABT7KGL6_9HYPH</name>
<protein>
    <submittedName>
        <fullName evidence="2">NB-ARC domain-containing protein</fullName>
    </submittedName>
</protein>
<gene>
    <name evidence="2" type="ORF">PY650_19255</name>
</gene>
<dbReference type="Gene3D" id="3.40.50.300">
    <property type="entry name" value="P-loop containing nucleotide triphosphate hydrolases"/>
    <property type="match status" value="1"/>
</dbReference>
<feature type="domain" description="AAA+ ATPase" evidence="1">
    <location>
        <begin position="20"/>
        <end position="153"/>
    </location>
</feature>
<evidence type="ECO:0000313" key="3">
    <source>
        <dbReference type="Proteomes" id="UP001172630"/>
    </source>
</evidence>
<dbReference type="SMART" id="SM00382">
    <property type="entry name" value="AAA"/>
    <property type="match status" value="1"/>
</dbReference>
<dbReference type="CDD" id="cd00009">
    <property type="entry name" value="AAA"/>
    <property type="match status" value="1"/>
</dbReference>
<proteinExistence type="predicted"/>
<dbReference type="EMBL" id="JARFYN010000025">
    <property type="protein sequence ID" value="MDL2407758.1"/>
    <property type="molecule type" value="Genomic_DNA"/>
</dbReference>
<evidence type="ECO:0000259" key="1">
    <source>
        <dbReference type="SMART" id="SM00382"/>
    </source>
</evidence>
<dbReference type="InterPro" id="IPR011990">
    <property type="entry name" value="TPR-like_helical_dom_sf"/>
</dbReference>
<evidence type="ECO:0000313" key="2">
    <source>
        <dbReference type="EMBL" id="MDL2407758.1"/>
    </source>
</evidence>
<dbReference type="InterPro" id="IPR003593">
    <property type="entry name" value="AAA+_ATPase"/>
</dbReference>
<dbReference type="PANTHER" id="PTHR47691:SF3">
    <property type="entry name" value="HTH-TYPE TRANSCRIPTIONAL REGULATOR RV0890C-RELATED"/>
    <property type="match status" value="1"/>
</dbReference>
<organism evidence="2 3">
    <name type="scientific">Rhizobium calliandrae</name>
    <dbReference type="NCBI Taxonomy" id="1312182"/>
    <lineage>
        <taxon>Bacteria</taxon>
        <taxon>Pseudomonadati</taxon>
        <taxon>Pseudomonadota</taxon>
        <taxon>Alphaproteobacteria</taxon>
        <taxon>Hyphomicrobiales</taxon>
        <taxon>Rhizobiaceae</taxon>
        <taxon>Rhizobium/Agrobacterium group</taxon>
        <taxon>Rhizobium</taxon>
    </lineage>
</organism>
<dbReference type="InterPro" id="IPR058852">
    <property type="entry name" value="HTH_77"/>
</dbReference>
<dbReference type="SUPFAM" id="SSF52540">
    <property type="entry name" value="P-loop containing nucleoside triphosphate hydrolases"/>
    <property type="match status" value="1"/>
</dbReference>
<dbReference type="PANTHER" id="PTHR47691">
    <property type="entry name" value="REGULATOR-RELATED"/>
    <property type="match status" value="1"/>
</dbReference>
<dbReference type="PRINTS" id="PR00364">
    <property type="entry name" value="DISEASERSIST"/>
</dbReference>
<comment type="caution">
    <text evidence="2">The sequence shown here is derived from an EMBL/GenBank/DDBJ whole genome shotgun (WGS) entry which is preliminary data.</text>
</comment>
<dbReference type="Proteomes" id="UP001172630">
    <property type="component" value="Unassembled WGS sequence"/>
</dbReference>
<keyword evidence="3" id="KW-1185">Reference proteome</keyword>
<reference evidence="2" key="1">
    <citation type="submission" date="2023-06" db="EMBL/GenBank/DDBJ databases">
        <title>Phylogenetic Diversity of Rhizobium strains.</title>
        <authorList>
            <person name="Moura F.T."/>
            <person name="Helene L.C.F."/>
            <person name="Hungria M."/>
        </authorList>
    </citation>
    <scope>NUCLEOTIDE SEQUENCE</scope>
    <source>
        <strain evidence="2">CCGE524</strain>
    </source>
</reference>
<dbReference type="InterPro" id="IPR027417">
    <property type="entry name" value="P-loop_NTPase"/>
</dbReference>
<accession>A0ABT7KGL6</accession>
<sequence>MDRIIGRDEALSDIQRAVQERRFVSIVGSGGVGKTTLAALLAREIEHFDAVHFIDLSGVCDPASVFTAMASAIDSDGNADEIGLDQLLQRISAKRCLLIFDNCEHLIDASADLVAQVLNRTSNIHVLVTSREMLRIPGEAVFLLRPLGVPPNTGRLTATRARLWPSVEMFLDRASHAGLSSEISDEQAAIIGAICRRLDGNPLAIELAASRVNAYGLERLADLVNNHLALRWRGNRNAAPRHQTVESMLDWSYALLSDASRRVLDRLSVFVGDFSIEAASAIASDEEMSSFEVAEAISDLVDKSLLVFQSDKGPPRLKLLGITRTYAALKLAVSGDEPTVRRTHAHYYVEQLRRHSIESPVGGKSEGETDLNLCNAVSALEWAFSKTGDIELGVTLCVEAVPSFIELSRFVECRRWCKCALSSIPPHLSGSSAEIKLLEGMAIAGHLTLEPVEDIEKATRRGIEVSAALGDSRHELHFLAGLHIAMIKSGEFRRAMEVAERFASVAVTTGGPSERMIAEWLLGTAYHFIGNQTAALKCYSAGFGLLSRWGSVDLGYFVLLHRALARVCQSRALWLCGSPELSMHLVDDAIDETRGQVGPFCVTLLVAIEIFFLCGKYTRAGELVRELNYLTSTYSLTGFQEAGISLRQQLEHTCGNGLPPTDQLQARLNGARSAKFVSMKLGSLSTLALALAKSSEFEEAMSAIDAALALDERAGGTFRLAELLRIKAEIVLDLPKPQTDLAEHLLARALEIARDQGSTGWELRITLTLARLRLTDGRERGKQVLVLLREYVSRFGWSSATEDLRSANLLLRQTTELPRRANSYPQVARICNA</sequence>
<dbReference type="Pfam" id="PF00931">
    <property type="entry name" value="NB-ARC"/>
    <property type="match status" value="1"/>
</dbReference>